<dbReference type="InterPro" id="IPR001406">
    <property type="entry name" value="PsdUridine_synth_TruA"/>
</dbReference>
<sequence length="251" mass="29212">MNNYKIILQYEGTRYKGWQRLKTTDNTIQQKLEMVLSKLMNEAIEIHGSGRTDAGVHAKGQVANFKSHMCIGDQDKIELFIREINYFLPEDIVVVSLEEVDDRFHARFMVKQKTYVYQLWLAEHPPVFERNYVYDLGSKREHLSLKLMEDAAKLFVGTHDFKGYSTDKTKKSTIRTVDEIKFIKEQNMLKIEFKGNGFLYNMVRIMVGTIIEVGLRERELSTLEKVFDTGIREYAGETAPAKGLYLESVIY</sequence>
<name>A0ABT6NC11_9FIRM</name>
<evidence type="ECO:0000256" key="3">
    <source>
        <dbReference type="ARBA" id="ARBA00023235"/>
    </source>
</evidence>
<evidence type="ECO:0000259" key="6">
    <source>
        <dbReference type="Pfam" id="PF01416"/>
    </source>
</evidence>
<comment type="similarity">
    <text evidence="1 4 5">Belongs to the tRNA pseudouridine synthase TruA family.</text>
</comment>
<dbReference type="PIRSF" id="PIRSF001430">
    <property type="entry name" value="tRNA_psdUrid_synth"/>
    <property type="match status" value="1"/>
</dbReference>
<evidence type="ECO:0000256" key="5">
    <source>
        <dbReference type="RuleBase" id="RU003792"/>
    </source>
</evidence>
<reference evidence="7 8" key="1">
    <citation type="submission" date="2023-04" db="EMBL/GenBank/DDBJ databases">
        <title>Fusibacter bizertensis strain WBS, isolated from littoral bottom sediments of the Arctic seas - biochemical and genomic analysis.</title>
        <authorList>
            <person name="Brioukhanov A.L."/>
        </authorList>
    </citation>
    <scope>NUCLEOTIDE SEQUENCE [LARGE SCALE GENOMIC DNA]</scope>
    <source>
        <strain evidence="7 8">WBS</strain>
    </source>
</reference>
<dbReference type="CDD" id="cd02570">
    <property type="entry name" value="PseudoU_synth_EcTruA"/>
    <property type="match status" value="1"/>
</dbReference>
<dbReference type="EMBL" id="JARYZI010000004">
    <property type="protein sequence ID" value="MDH8677956.1"/>
    <property type="molecule type" value="Genomic_DNA"/>
</dbReference>
<comment type="caution">
    <text evidence="4">Lacks conserved residue(s) required for the propagation of feature annotation.</text>
</comment>
<proteinExistence type="inferred from homology"/>
<evidence type="ECO:0000256" key="1">
    <source>
        <dbReference type="ARBA" id="ARBA00009375"/>
    </source>
</evidence>
<evidence type="ECO:0000313" key="8">
    <source>
        <dbReference type="Proteomes" id="UP001158045"/>
    </source>
</evidence>
<evidence type="ECO:0000313" key="7">
    <source>
        <dbReference type="EMBL" id="MDH8677956.1"/>
    </source>
</evidence>
<keyword evidence="2 4" id="KW-0819">tRNA processing</keyword>
<comment type="catalytic activity">
    <reaction evidence="4 5">
        <text>uridine(38/39/40) in tRNA = pseudouridine(38/39/40) in tRNA</text>
        <dbReference type="Rhea" id="RHEA:22376"/>
        <dbReference type="Rhea" id="RHEA-COMP:10085"/>
        <dbReference type="Rhea" id="RHEA-COMP:10087"/>
        <dbReference type="ChEBI" id="CHEBI:65314"/>
        <dbReference type="ChEBI" id="CHEBI:65315"/>
        <dbReference type="EC" id="5.4.99.12"/>
    </reaction>
</comment>
<evidence type="ECO:0000256" key="2">
    <source>
        <dbReference type="ARBA" id="ARBA00022694"/>
    </source>
</evidence>
<dbReference type="Pfam" id="PF01416">
    <property type="entry name" value="PseudoU_synth_1"/>
    <property type="match status" value="2"/>
</dbReference>
<dbReference type="Gene3D" id="3.30.70.580">
    <property type="entry name" value="Pseudouridine synthase I, catalytic domain, N-terminal subdomain"/>
    <property type="match status" value="1"/>
</dbReference>
<feature type="active site" description="Nucleophile" evidence="4">
    <location>
        <position position="53"/>
    </location>
</feature>
<dbReference type="Proteomes" id="UP001158045">
    <property type="component" value="Unassembled WGS sequence"/>
</dbReference>
<dbReference type="RefSeq" id="WP_281093785.1">
    <property type="nucleotide sequence ID" value="NZ_JARYZI010000004.1"/>
</dbReference>
<dbReference type="NCBIfam" id="TIGR00071">
    <property type="entry name" value="hisT_truA"/>
    <property type="match status" value="1"/>
</dbReference>
<comment type="function">
    <text evidence="4">Formation of pseudouridine at positions 38, 39 and 40 in the anticodon stem and loop of transfer RNAs.</text>
</comment>
<dbReference type="InterPro" id="IPR020094">
    <property type="entry name" value="TruA/RsuA/RluB/E/F_N"/>
</dbReference>
<comment type="subunit">
    <text evidence="4">Homodimer.</text>
</comment>
<feature type="domain" description="Pseudouridine synthase I TruA alpha/beta" evidence="6">
    <location>
        <begin position="151"/>
        <end position="251"/>
    </location>
</feature>
<gene>
    <name evidence="4 7" type="primary">truA</name>
    <name evidence="7" type="ORF">QE109_07340</name>
</gene>
<feature type="binding site" evidence="4">
    <location>
        <position position="115"/>
    </location>
    <ligand>
        <name>substrate</name>
    </ligand>
</feature>
<dbReference type="Gene3D" id="3.30.70.660">
    <property type="entry name" value="Pseudouridine synthase I, catalytic domain, C-terminal subdomain"/>
    <property type="match status" value="1"/>
</dbReference>
<feature type="domain" description="Pseudouridine synthase I TruA alpha/beta" evidence="6">
    <location>
        <begin position="8"/>
        <end position="108"/>
    </location>
</feature>
<protein>
    <recommendedName>
        <fullName evidence="4">tRNA pseudouridine synthase A</fullName>
        <ecNumber evidence="4">5.4.99.12</ecNumber>
    </recommendedName>
    <alternativeName>
        <fullName evidence="4">tRNA pseudouridine(38-40) synthase</fullName>
    </alternativeName>
    <alternativeName>
        <fullName evidence="4">tRNA pseudouridylate synthase I</fullName>
    </alternativeName>
    <alternativeName>
        <fullName evidence="4">tRNA-uridine isomerase I</fullName>
    </alternativeName>
</protein>
<dbReference type="InterPro" id="IPR020103">
    <property type="entry name" value="PsdUridine_synth_cat_dom_sf"/>
</dbReference>
<dbReference type="EC" id="5.4.99.12" evidence="4"/>
<accession>A0ABT6NC11</accession>
<organism evidence="7 8">
    <name type="scientific">Fusibacter bizertensis</name>
    <dbReference type="NCBI Taxonomy" id="1488331"/>
    <lineage>
        <taxon>Bacteria</taxon>
        <taxon>Bacillati</taxon>
        <taxon>Bacillota</taxon>
        <taxon>Clostridia</taxon>
        <taxon>Eubacteriales</taxon>
        <taxon>Eubacteriales Family XII. Incertae Sedis</taxon>
        <taxon>Fusibacter</taxon>
    </lineage>
</organism>
<keyword evidence="8" id="KW-1185">Reference proteome</keyword>
<dbReference type="GO" id="GO:0160147">
    <property type="term" value="F:tRNA pseudouridine(38-40) synthase activity"/>
    <property type="evidence" value="ECO:0007669"/>
    <property type="project" value="UniProtKB-EC"/>
</dbReference>
<comment type="caution">
    <text evidence="7">The sequence shown here is derived from an EMBL/GenBank/DDBJ whole genome shotgun (WGS) entry which is preliminary data.</text>
</comment>
<dbReference type="SUPFAM" id="SSF55120">
    <property type="entry name" value="Pseudouridine synthase"/>
    <property type="match status" value="1"/>
</dbReference>
<dbReference type="InterPro" id="IPR020095">
    <property type="entry name" value="PsdUridine_synth_TruA_C"/>
</dbReference>
<dbReference type="InterPro" id="IPR020097">
    <property type="entry name" value="PsdUridine_synth_TruA_a/b_dom"/>
</dbReference>
<dbReference type="PANTHER" id="PTHR11142:SF22">
    <property type="entry name" value="TRNA PSEUDOURIDINE SYNTHASE A 2"/>
    <property type="match status" value="1"/>
</dbReference>
<keyword evidence="3 4" id="KW-0413">Isomerase</keyword>
<dbReference type="HAMAP" id="MF_00171">
    <property type="entry name" value="TruA"/>
    <property type="match status" value="1"/>
</dbReference>
<dbReference type="PANTHER" id="PTHR11142">
    <property type="entry name" value="PSEUDOURIDYLATE SYNTHASE"/>
    <property type="match status" value="1"/>
</dbReference>
<evidence type="ECO:0000256" key="4">
    <source>
        <dbReference type="HAMAP-Rule" id="MF_00171"/>
    </source>
</evidence>